<dbReference type="InterPro" id="IPR019564">
    <property type="entry name" value="Sam37/metaxin_N"/>
</dbReference>
<dbReference type="InParanoid" id="V5FKZ4"/>
<dbReference type="CDD" id="cd03078">
    <property type="entry name" value="GST_N_Metaxin1_like"/>
    <property type="match status" value="1"/>
</dbReference>
<evidence type="ECO:0000256" key="1">
    <source>
        <dbReference type="ARBA" id="ARBA00004294"/>
    </source>
</evidence>
<dbReference type="GO" id="GO:0007005">
    <property type="term" value="P:mitochondrion organization"/>
    <property type="evidence" value="ECO:0007669"/>
    <property type="project" value="TreeGrafter"/>
</dbReference>
<feature type="domain" description="Metaxin glutathione S-transferase" evidence="9">
    <location>
        <begin position="220"/>
        <end position="279"/>
    </location>
</feature>
<reference evidence="11" key="1">
    <citation type="journal article" date="2014" name="Genome Announc.">
        <title>Draft genome sequence of the formaldehyde-resistant fungus Byssochlamys spectabilis No. 5 (anamorph Paecilomyces variotii No. 5) (NBRC109023).</title>
        <authorList>
            <person name="Oka T."/>
            <person name="Ekino K."/>
            <person name="Fukuda K."/>
            <person name="Nomura Y."/>
        </authorList>
    </citation>
    <scope>NUCLEOTIDE SEQUENCE [LARGE SCALE GENOMIC DNA]</scope>
    <source>
        <strain evidence="11">No. 5 / NBRC 109023</strain>
    </source>
</reference>
<keyword evidence="5" id="KW-0496">Mitochondrion</keyword>
<dbReference type="eggNOG" id="KOG3028">
    <property type="taxonomic scope" value="Eukaryota"/>
</dbReference>
<dbReference type="InterPro" id="IPR050931">
    <property type="entry name" value="Mito_Protein_Transport_Metaxin"/>
</dbReference>
<sequence>MVLELHVWGPAFSLPSIEARSLATIAYFVLAVPKDEWVLVPSSDPSVSPTNELPALRNGNTWVSRFRNIVDYLRQYSGGEWDLDGWSTGLERADNIAFASFIESRGQSLLDLSLYVSSQNYYGSTSPAYGTILTWPNMWILPPKLRDGAKTRTEHLGLSSLDLDAIEEQRNRDQSSAIVAAKIPKSLIKRPRDTVSSLLGRTPQQNQFKLEALTAEFFEPFEELLGNKSYLLSDEHPSSLDCLAIGYLSLALVPELPYPWLRESLRTKAPRLAEFTERMRRRCFGIVDVSSVFEPNGTVSSLPWKIPERVTMAKIGSTLVNTLADSTPIVKDLRATDRLRDAARAPNSGLTPEESKAISEVSQAQKRDMFVSIATVAAGVTAFVGYLFHVGLIQVSLGGGNEEEEDEGVETNFDMGALGDALSGL</sequence>
<feature type="domain" description="Mitochondrial outer membrane transport complex Sam37/metaxin N-terminal" evidence="8">
    <location>
        <begin position="21"/>
        <end position="146"/>
    </location>
</feature>
<dbReference type="AlphaFoldDB" id="V5FKZ4"/>
<dbReference type="Pfam" id="PF17171">
    <property type="entry name" value="GST_C_6"/>
    <property type="match status" value="1"/>
</dbReference>
<feature type="transmembrane region" description="Helical" evidence="7">
    <location>
        <begin position="369"/>
        <end position="388"/>
    </location>
</feature>
<dbReference type="HOGENOM" id="CLU_032751_0_0_1"/>
<comment type="subcellular location">
    <subcellularLocation>
        <location evidence="1">Mitochondrion outer membrane</location>
    </subcellularLocation>
</comment>
<keyword evidence="4" id="KW-0653">Protein transport</keyword>
<keyword evidence="6 7" id="KW-0472">Membrane</keyword>
<dbReference type="Proteomes" id="UP000018001">
    <property type="component" value="Unassembled WGS sequence"/>
</dbReference>
<dbReference type="GO" id="GO:0015031">
    <property type="term" value="P:protein transport"/>
    <property type="evidence" value="ECO:0007669"/>
    <property type="project" value="UniProtKB-KW"/>
</dbReference>
<dbReference type="Pfam" id="PF10568">
    <property type="entry name" value="Tom37"/>
    <property type="match status" value="1"/>
</dbReference>
<protein>
    <submittedName>
        <fullName evidence="10">Mitochondrial import receptor subunit (Tom37), putative</fullName>
    </submittedName>
</protein>
<evidence type="ECO:0000256" key="2">
    <source>
        <dbReference type="ARBA" id="ARBA00022448"/>
    </source>
</evidence>
<keyword evidence="3" id="KW-1000">Mitochondrion outer membrane</keyword>
<evidence type="ECO:0000256" key="3">
    <source>
        <dbReference type="ARBA" id="ARBA00022787"/>
    </source>
</evidence>
<gene>
    <name evidence="10" type="ORF">PVAR5_1070</name>
</gene>
<dbReference type="GO" id="GO:0001401">
    <property type="term" value="C:SAM complex"/>
    <property type="evidence" value="ECO:0007669"/>
    <property type="project" value="InterPro"/>
</dbReference>
<dbReference type="InterPro" id="IPR033468">
    <property type="entry name" value="Metaxin_GST"/>
</dbReference>
<evidence type="ECO:0000259" key="8">
    <source>
        <dbReference type="Pfam" id="PF10568"/>
    </source>
</evidence>
<evidence type="ECO:0000256" key="6">
    <source>
        <dbReference type="ARBA" id="ARBA00023136"/>
    </source>
</evidence>
<evidence type="ECO:0000256" key="5">
    <source>
        <dbReference type="ARBA" id="ARBA00023128"/>
    </source>
</evidence>
<keyword evidence="11" id="KW-1185">Reference proteome</keyword>
<evidence type="ECO:0000259" key="9">
    <source>
        <dbReference type="Pfam" id="PF17171"/>
    </source>
</evidence>
<comment type="caution">
    <text evidence="10">The sequence shown here is derived from an EMBL/GenBank/DDBJ whole genome shotgun (WGS) entry which is preliminary data.</text>
</comment>
<keyword evidence="10" id="KW-0675">Receptor</keyword>
<dbReference type="EMBL" id="BAUL01000025">
    <property type="protein sequence ID" value="GAD92478.1"/>
    <property type="molecule type" value="Genomic_DNA"/>
</dbReference>
<dbReference type="PANTHER" id="PTHR12289:SF41">
    <property type="entry name" value="FAILED AXON CONNECTIONS-RELATED"/>
    <property type="match status" value="1"/>
</dbReference>
<organism evidence="10 11">
    <name type="scientific">Byssochlamys spectabilis (strain No. 5 / NBRC 109023)</name>
    <name type="common">Paecilomyces variotii</name>
    <dbReference type="NCBI Taxonomy" id="1356009"/>
    <lineage>
        <taxon>Eukaryota</taxon>
        <taxon>Fungi</taxon>
        <taxon>Dikarya</taxon>
        <taxon>Ascomycota</taxon>
        <taxon>Pezizomycotina</taxon>
        <taxon>Eurotiomycetes</taxon>
        <taxon>Eurotiomycetidae</taxon>
        <taxon>Eurotiales</taxon>
        <taxon>Thermoascaceae</taxon>
        <taxon>Paecilomyces</taxon>
    </lineage>
</organism>
<dbReference type="PANTHER" id="PTHR12289">
    <property type="entry name" value="METAXIN RELATED"/>
    <property type="match status" value="1"/>
</dbReference>
<evidence type="ECO:0000313" key="10">
    <source>
        <dbReference type="EMBL" id="GAD92478.1"/>
    </source>
</evidence>
<evidence type="ECO:0000313" key="11">
    <source>
        <dbReference type="Proteomes" id="UP000018001"/>
    </source>
</evidence>
<keyword evidence="7" id="KW-1133">Transmembrane helix</keyword>
<proteinExistence type="predicted"/>
<evidence type="ECO:0000256" key="7">
    <source>
        <dbReference type="SAM" id="Phobius"/>
    </source>
</evidence>
<keyword evidence="7" id="KW-0812">Transmembrane</keyword>
<keyword evidence="2" id="KW-0813">Transport</keyword>
<dbReference type="OrthoDB" id="5835136at2759"/>
<evidence type="ECO:0000256" key="4">
    <source>
        <dbReference type="ARBA" id="ARBA00022927"/>
    </source>
</evidence>
<name>V5FKZ4_BYSSN</name>
<accession>V5FKZ4</accession>